<proteinExistence type="predicted"/>
<accession>A0ABS1I3U5</accession>
<keyword evidence="4" id="KW-1185">Reference proteome</keyword>
<dbReference type="PROSITE" id="PS50846">
    <property type="entry name" value="HMA_2"/>
    <property type="match status" value="1"/>
</dbReference>
<evidence type="ECO:0000259" key="2">
    <source>
        <dbReference type="PROSITE" id="PS50846"/>
    </source>
</evidence>
<dbReference type="InterPro" id="IPR006121">
    <property type="entry name" value="HMA_dom"/>
</dbReference>
<keyword evidence="1" id="KW-0479">Metal-binding</keyword>
<dbReference type="SUPFAM" id="SSF55008">
    <property type="entry name" value="HMA, heavy metal-associated domain"/>
    <property type="match status" value="1"/>
</dbReference>
<sequence>MIGAATFLLTFQSLEGGSWRQHTPCGKEFVMVAFKVPGMTCGGCAASVRRALGAVAGVEDVQIDLDSKDVRISGAPSADALRTALEKAGFEAEGLPVA</sequence>
<reference evidence="3 4" key="1">
    <citation type="submission" date="2021-01" db="EMBL/GenBank/DDBJ databases">
        <title>Azospirillum sp. YIM DDC1 draft genome.</title>
        <authorList>
            <person name="Wang Y.-X."/>
        </authorList>
    </citation>
    <scope>NUCLEOTIDE SEQUENCE [LARGE SCALE GENOMIC DNA]</scope>
    <source>
        <strain evidence="3 4">YIM DDC1</strain>
    </source>
</reference>
<name>A0ABS1I3U5_9PROT</name>
<evidence type="ECO:0000313" key="3">
    <source>
        <dbReference type="EMBL" id="MBK4721717.1"/>
    </source>
</evidence>
<dbReference type="InterPro" id="IPR017969">
    <property type="entry name" value="Heavy-metal-associated_CS"/>
</dbReference>
<dbReference type="InterPro" id="IPR036163">
    <property type="entry name" value="HMA_dom_sf"/>
</dbReference>
<comment type="caution">
    <text evidence="3">The sequence shown here is derived from an EMBL/GenBank/DDBJ whole genome shotgun (WGS) entry which is preliminary data.</text>
</comment>
<dbReference type="PROSITE" id="PS01047">
    <property type="entry name" value="HMA_1"/>
    <property type="match status" value="1"/>
</dbReference>
<dbReference type="CDD" id="cd00371">
    <property type="entry name" value="HMA"/>
    <property type="match status" value="1"/>
</dbReference>
<dbReference type="Proteomes" id="UP000654452">
    <property type="component" value="Unassembled WGS sequence"/>
</dbReference>
<dbReference type="Gene3D" id="3.30.70.100">
    <property type="match status" value="1"/>
</dbReference>
<dbReference type="EMBL" id="JAEPIV010000017">
    <property type="protein sequence ID" value="MBK4721717.1"/>
    <property type="molecule type" value="Genomic_DNA"/>
</dbReference>
<dbReference type="Pfam" id="PF00403">
    <property type="entry name" value="HMA"/>
    <property type="match status" value="1"/>
</dbReference>
<evidence type="ECO:0000313" key="4">
    <source>
        <dbReference type="Proteomes" id="UP000654452"/>
    </source>
</evidence>
<organism evidence="3 4">
    <name type="scientific">Azospirillum aestuarii</name>
    <dbReference type="NCBI Taxonomy" id="2802052"/>
    <lineage>
        <taxon>Bacteria</taxon>
        <taxon>Pseudomonadati</taxon>
        <taxon>Pseudomonadota</taxon>
        <taxon>Alphaproteobacteria</taxon>
        <taxon>Rhodospirillales</taxon>
        <taxon>Azospirillaceae</taxon>
        <taxon>Azospirillum</taxon>
    </lineage>
</organism>
<gene>
    <name evidence="3" type="ORF">JJL56_22950</name>
</gene>
<evidence type="ECO:0000256" key="1">
    <source>
        <dbReference type="ARBA" id="ARBA00022723"/>
    </source>
</evidence>
<protein>
    <submittedName>
        <fullName evidence="3">Heavy-metal-associated domain-containing protein</fullName>
    </submittedName>
</protein>
<feature type="domain" description="HMA" evidence="2">
    <location>
        <begin position="30"/>
        <end position="93"/>
    </location>
</feature>